<dbReference type="Gene3D" id="2.130.10.130">
    <property type="entry name" value="Integrin alpha, N-terminal"/>
    <property type="match status" value="3"/>
</dbReference>
<evidence type="ECO:0000256" key="1">
    <source>
        <dbReference type="ARBA" id="ARBA00022729"/>
    </source>
</evidence>
<dbReference type="Pfam" id="PF13517">
    <property type="entry name" value="FG-GAP_3"/>
    <property type="match status" value="4"/>
</dbReference>
<dbReference type="InterPro" id="IPR027039">
    <property type="entry name" value="Crtac1"/>
</dbReference>
<organism evidence="3 4">
    <name type="scientific">Flagellimonas marina</name>
    <dbReference type="NCBI Taxonomy" id="1775168"/>
    <lineage>
        <taxon>Bacteria</taxon>
        <taxon>Pseudomonadati</taxon>
        <taxon>Bacteroidota</taxon>
        <taxon>Flavobacteriia</taxon>
        <taxon>Flavobacteriales</taxon>
        <taxon>Flavobacteriaceae</taxon>
        <taxon>Flagellimonas</taxon>
    </lineage>
</organism>
<evidence type="ECO:0000313" key="4">
    <source>
        <dbReference type="Proteomes" id="UP001595841"/>
    </source>
</evidence>
<reference evidence="4" key="1">
    <citation type="journal article" date="2019" name="Int. J. Syst. Evol. Microbiol.">
        <title>The Global Catalogue of Microorganisms (GCM) 10K type strain sequencing project: providing services to taxonomists for standard genome sequencing and annotation.</title>
        <authorList>
            <consortium name="The Broad Institute Genomics Platform"/>
            <consortium name="The Broad Institute Genome Sequencing Center for Infectious Disease"/>
            <person name="Wu L."/>
            <person name="Ma J."/>
        </authorList>
    </citation>
    <scope>NUCLEOTIDE SEQUENCE [LARGE SCALE GENOMIC DNA]</scope>
    <source>
        <strain evidence="4">CGMCC 1.15774</strain>
    </source>
</reference>
<dbReference type="PROSITE" id="PS51257">
    <property type="entry name" value="PROKAR_LIPOPROTEIN"/>
    <property type="match status" value="1"/>
</dbReference>
<dbReference type="RefSeq" id="WP_379761847.1">
    <property type="nucleotide sequence ID" value="NZ_JBHSCL010000001.1"/>
</dbReference>
<dbReference type="InterPro" id="IPR028994">
    <property type="entry name" value="Integrin_alpha_N"/>
</dbReference>
<comment type="caution">
    <text evidence="3">The sequence shown here is derived from an EMBL/GenBank/DDBJ whole genome shotgun (WGS) entry which is preliminary data.</text>
</comment>
<keyword evidence="4" id="KW-1185">Reference proteome</keyword>
<proteinExistence type="predicted"/>
<name>A0ABV8PET9_9FLAO</name>
<sequence>MRKIFTLLCIGVLFVSCKKDDSALFRQVPAKRTGIGFNNKIVETDSFNILTNEYIFNGGGVAIGDFNNDGKSDIFFTGNQVANKLYLNQSDFRFKDVGQESGIEASEHWCTGVAVVDVNLDGWLDIYVCTAMKNESELTKNLLFVHQGLNKNGVPIFREMAGKYGIDDARNSMNATFFDYDKDGFLDLYVLNNQQVHTLPTNYRPKINDGSAISNDRLYHNNGDGTFSDVTIEAGIVYEGFGLGLAISDINYDGWPDIHVSNDYLTNNLLYINNGDGTFTNNIEEYIKHQSKFSMGSDIADYDNDGLLDIITLDMLGETNQRMKTTIGNTNYLEYILNERYDYQYQYMRNMLHKGSGPEGNFSEVGLMAGISKTDWSWSPLLIDVDNDGFRDLLVTNGFPRDVTDRDFGDFRLGASSFLSPKQILDSIPVVKIPNYAYKNKGDWTFEEVGDEWGLNIPSFSNGAAYADLDGDGDLDYVVNNINEEAFIFENRSELPKYENANYLRIQLKGDAKNPLAIGTKVLIRYGEKQAQYYQHYLTRGYMSSVDPTIHFGVGSHNSISDIEIQWPDGNYSKLNNVPSNQVVHIDHSASKAMDDPDSRKLKSNPRQEIVTEISSELGINFKHKEQDFVDFSSQQRTLPHKLTQNGPCLVVGDINGDSLEDVIIGSSAGHSPTLLLQDAHGNFTESAMFTNATDMGYEEEGMELFDIDNDGDLDLYMVSGSNEFAADSEFYADRVLLNDGKGNFAHDQSRIPAIHASGSVVKAADFDGDGFVDLFVGGRTPVGKYPLPERSFLLKNYNGTLKDVTDEYAPQLRNVGMVTDAIWADYDGDQLQDLVVLGEFMPISFFKNQLTSFSKIEETGIESHLGWWEAIRARDMDGDGDLDFVAGNLGRNNFYQPSAERPVHLVSKDFDNNGSQDPICFAYFKDKNGGYKPYPVNFWGDINVQSPMFRGKFNYFREYAEATLSTMFNEDEFENALILQGNYDKSIYLENLGNGKFAIHPLPVEAQLAPLKDLLLTDIDGDGIDDILGVGNDFGNEIFIGRYDALNGIFLKGDGKGGFESIETTRSGFLVPGDAKAMAQVKNAEGNSLFFVTQNKGKLLVFKGNKVSIIQ</sequence>
<evidence type="ECO:0000313" key="3">
    <source>
        <dbReference type="EMBL" id="MFC4218508.1"/>
    </source>
</evidence>
<dbReference type="Pfam" id="PF07593">
    <property type="entry name" value="UnbV_ASPIC"/>
    <property type="match status" value="1"/>
</dbReference>
<gene>
    <name evidence="3" type="ORF">ACFOWS_00080</name>
</gene>
<evidence type="ECO:0000259" key="2">
    <source>
        <dbReference type="Pfam" id="PF07593"/>
    </source>
</evidence>
<protein>
    <submittedName>
        <fullName evidence="3">VCBS repeat-containing protein</fullName>
    </submittedName>
</protein>
<dbReference type="PANTHER" id="PTHR16026:SF0">
    <property type="entry name" value="CARTILAGE ACIDIC PROTEIN 1"/>
    <property type="match status" value="1"/>
</dbReference>
<dbReference type="InterPro" id="IPR013517">
    <property type="entry name" value="FG-GAP"/>
</dbReference>
<feature type="domain" description="ASPIC/UnbV" evidence="2">
    <location>
        <begin position="517"/>
        <end position="584"/>
    </location>
</feature>
<dbReference type="InterPro" id="IPR011519">
    <property type="entry name" value="UnbV_ASPIC"/>
</dbReference>
<dbReference type="EMBL" id="JBHSCL010000001">
    <property type="protein sequence ID" value="MFC4218508.1"/>
    <property type="molecule type" value="Genomic_DNA"/>
</dbReference>
<dbReference type="SUPFAM" id="SSF69318">
    <property type="entry name" value="Integrin alpha N-terminal domain"/>
    <property type="match status" value="3"/>
</dbReference>
<dbReference type="PANTHER" id="PTHR16026">
    <property type="entry name" value="CARTILAGE ACIDIC PROTEIN 1"/>
    <property type="match status" value="1"/>
</dbReference>
<dbReference type="Proteomes" id="UP001595841">
    <property type="component" value="Unassembled WGS sequence"/>
</dbReference>
<keyword evidence="1" id="KW-0732">Signal</keyword>
<accession>A0ABV8PET9</accession>